<name>A0A0J1GIW2_9GAMM</name>
<accession>A0A0J1GIW2</accession>
<dbReference type="Proteomes" id="UP000036426">
    <property type="component" value="Unassembled WGS sequence"/>
</dbReference>
<proteinExistence type="inferred from homology"/>
<evidence type="ECO:0000256" key="4">
    <source>
        <dbReference type="ARBA" id="ARBA00022723"/>
    </source>
</evidence>
<dbReference type="GO" id="GO:0003725">
    <property type="term" value="F:double-stranded RNA binding"/>
    <property type="evidence" value="ECO:0007669"/>
    <property type="project" value="InterPro"/>
</dbReference>
<feature type="domain" description="YrdC-like" evidence="10">
    <location>
        <begin position="220"/>
        <end position="407"/>
    </location>
</feature>
<dbReference type="UniPathway" id="UPA00335"/>
<dbReference type="Pfam" id="PF01300">
    <property type="entry name" value="Sua5_yciO_yrdC"/>
    <property type="match status" value="1"/>
</dbReference>
<dbReference type="InterPro" id="IPR055128">
    <property type="entry name" value="HypF_C_2"/>
</dbReference>
<dbReference type="InterPro" id="IPR004421">
    <property type="entry name" value="Carbamoyltransferase_HypF"/>
</dbReference>
<evidence type="ECO:0000256" key="5">
    <source>
        <dbReference type="ARBA" id="ARBA00022771"/>
    </source>
</evidence>
<dbReference type="PANTHER" id="PTHR42959">
    <property type="entry name" value="CARBAMOYLTRANSFERASE"/>
    <property type="match status" value="1"/>
</dbReference>
<dbReference type="GO" id="GO:0016743">
    <property type="term" value="F:carboxyl- or carbamoyltransferase activity"/>
    <property type="evidence" value="ECO:0007669"/>
    <property type="project" value="InterPro"/>
</dbReference>
<dbReference type="NCBIfam" id="TIGR00143">
    <property type="entry name" value="hypF"/>
    <property type="match status" value="1"/>
</dbReference>
<dbReference type="GO" id="GO:0003998">
    <property type="term" value="F:acylphosphatase activity"/>
    <property type="evidence" value="ECO:0007669"/>
    <property type="project" value="UniProtKB-EC"/>
</dbReference>
<evidence type="ECO:0000313" key="12">
    <source>
        <dbReference type="Proteomes" id="UP000036426"/>
    </source>
</evidence>
<dbReference type="InterPro" id="IPR011125">
    <property type="entry name" value="Znf_HypF"/>
</dbReference>
<dbReference type="InterPro" id="IPR051060">
    <property type="entry name" value="Carbamoyltrans_HypF-like"/>
</dbReference>
<evidence type="ECO:0000256" key="2">
    <source>
        <dbReference type="ARBA" id="ARBA00008097"/>
    </source>
</evidence>
<keyword evidence="8" id="KW-0378">Hydrolase</keyword>
<dbReference type="InterPro" id="IPR017945">
    <property type="entry name" value="DHBP_synth_RibB-like_a/b_dom"/>
</dbReference>
<dbReference type="Pfam" id="PF00708">
    <property type="entry name" value="Acylphosphatase"/>
    <property type="match status" value="1"/>
</dbReference>
<dbReference type="InterPro" id="IPR036046">
    <property type="entry name" value="Acylphosphatase-like_dom_sf"/>
</dbReference>
<dbReference type="OrthoDB" id="9808093at2"/>
<keyword evidence="4" id="KW-0479">Metal-binding</keyword>
<keyword evidence="12" id="KW-1185">Reference proteome</keyword>
<dbReference type="GO" id="GO:0016874">
    <property type="term" value="F:ligase activity"/>
    <property type="evidence" value="ECO:0007669"/>
    <property type="project" value="UniProtKB-KW"/>
</dbReference>
<comment type="pathway">
    <text evidence="1">Protein modification; [NiFe] hydrogenase maturation.</text>
</comment>
<dbReference type="SUPFAM" id="SSF54975">
    <property type="entry name" value="Acylphosphatase/BLUF domain-like"/>
    <property type="match status" value="1"/>
</dbReference>
<evidence type="ECO:0000256" key="8">
    <source>
        <dbReference type="PROSITE-ProRule" id="PRU00520"/>
    </source>
</evidence>
<dbReference type="PROSITE" id="PS00150">
    <property type="entry name" value="ACYLPHOSPHATASE_1"/>
    <property type="match status" value="1"/>
</dbReference>
<organism evidence="11 12">
    <name type="scientific">Photobacterium aphoticum</name>
    <dbReference type="NCBI Taxonomy" id="754436"/>
    <lineage>
        <taxon>Bacteria</taxon>
        <taxon>Pseudomonadati</taxon>
        <taxon>Pseudomonadota</taxon>
        <taxon>Gammaproteobacteria</taxon>
        <taxon>Vibrionales</taxon>
        <taxon>Vibrionaceae</taxon>
        <taxon>Photobacterium</taxon>
    </lineage>
</organism>
<dbReference type="PIRSF" id="PIRSF006256">
    <property type="entry name" value="CMPcnvr_hdrg_mat"/>
    <property type="match status" value="1"/>
</dbReference>
<comment type="catalytic activity">
    <reaction evidence="7">
        <text>C-terminal L-cysteinyl-[HypE protein] + carbamoyl phosphate + ATP + H2O = C-terminal S-carboxamide-L-cysteinyl-[HypE protein] + AMP + phosphate + diphosphate + H(+)</text>
        <dbReference type="Rhea" id="RHEA:55636"/>
        <dbReference type="Rhea" id="RHEA-COMP:14247"/>
        <dbReference type="Rhea" id="RHEA-COMP:14392"/>
        <dbReference type="ChEBI" id="CHEBI:15377"/>
        <dbReference type="ChEBI" id="CHEBI:15378"/>
        <dbReference type="ChEBI" id="CHEBI:30616"/>
        <dbReference type="ChEBI" id="CHEBI:33019"/>
        <dbReference type="ChEBI" id="CHEBI:43474"/>
        <dbReference type="ChEBI" id="CHEBI:58228"/>
        <dbReference type="ChEBI" id="CHEBI:76913"/>
        <dbReference type="ChEBI" id="CHEBI:139126"/>
        <dbReference type="ChEBI" id="CHEBI:456215"/>
    </reaction>
</comment>
<sequence length="855" mass="92001">MFRASDESEACHYQLTIQGIVQGVGFRPFVYRSAMAFGLNGTVLNNAQGVTVHLQGALAAVDACMAAIIANPPPLARIDSHAVTALPMDPQLTDFQIIRSEGGASGTAVSDVQSGASVALSPDMATCPDCLQDIADPASRFYRYPFTNCTNCGPRYSIIRQLPYDRQATTMADFAMCPACERAYHDPLDRRYHAQPISCPDCGPQLRLLSPQGTELAAREAALTQVISALSQGKILAVKGLGGFHLMCDATHATAVQSLRARKHRPAKPFAVMVKDEAMAQTLVEGTPAAWDALTSRQRPIVLMTKRQDPQNNIAEAVAPDLDALGVMLPYTPLHTLLLECLARPLVATSANISGEPILTSAEAVIEHLAHVVDGILDHDRPIAHPCDDSVVQVCNDQPMLMRLGRGYAPLTLPLPEPVTSSDSQTSSWTVTRTNYRTLLAAGAQQKNSVALAFGQQMVVSPYIGDLHTLASEQHYHQTVTFLQQCYGLTPTLTVCDKHPDYASSRLAPALAQAACSPQPAVITVQHHYAHILAQMAMHQRTAPVLGFAFDGTGLGDDDTIWGAEAMVADIHGYQRVASLAPFMLIGGDKAVQDPTRLLLALLFERYSVEAIVAMQLEALAEVDPRWIHNLHRLWGAKAACVPCSSMGRLFDAVARLLGLVGNAPYEGEAGMKLADAAQRDCIQRDAAQRHSSQHHSSQHQDMQDAVSLAPTLSFTLPLIKIEGNDSLWDTQALFAQIVEAVIASPLTPERIGAIAWGFIAALADAVQQFAVSHFAAEQDSTQNSTQGCVQNRADAPSPCVVLCGGVFQNTVLNALCQQKLNACGMQVLSSTDLPVNDASIALGQLWYGLHHDHE</sequence>
<dbReference type="GO" id="GO:0051604">
    <property type="term" value="P:protein maturation"/>
    <property type="evidence" value="ECO:0007669"/>
    <property type="project" value="TreeGrafter"/>
</dbReference>
<feature type="domain" description="Acylphosphatase-like" evidence="9">
    <location>
        <begin position="12"/>
        <end position="99"/>
    </location>
</feature>
<dbReference type="InterPro" id="IPR017968">
    <property type="entry name" value="Acylphosphatase_CS"/>
</dbReference>
<dbReference type="EMBL" id="LDOV01000030">
    <property type="protein sequence ID" value="KLU99495.1"/>
    <property type="molecule type" value="Genomic_DNA"/>
</dbReference>
<protein>
    <recommendedName>
        <fullName evidence="8">acylphosphatase</fullName>
        <ecNumber evidence="8">3.6.1.7</ecNumber>
    </recommendedName>
</protein>
<dbReference type="EC" id="3.6.1.7" evidence="8"/>
<dbReference type="Pfam" id="PF17788">
    <property type="entry name" value="HypF_C"/>
    <property type="match status" value="1"/>
</dbReference>
<keyword evidence="6" id="KW-0862">Zinc</keyword>
<dbReference type="RefSeq" id="WP_047875580.1">
    <property type="nucleotide sequence ID" value="NZ_BMYC01000012.1"/>
</dbReference>
<evidence type="ECO:0000259" key="10">
    <source>
        <dbReference type="PROSITE" id="PS51163"/>
    </source>
</evidence>
<dbReference type="PANTHER" id="PTHR42959:SF1">
    <property type="entry name" value="CARBAMOYLTRANSFERASE HYPF"/>
    <property type="match status" value="1"/>
</dbReference>
<dbReference type="GO" id="GO:0008270">
    <property type="term" value="F:zinc ion binding"/>
    <property type="evidence" value="ECO:0007669"/>
    <property type="project" value="UniProtKB-KW"/>
</dbReference>
<evidence type="ECO:0000256" key="7">
    <source>
        <dbReference type="ARBA" id="ARBA00048220"/>
    </source>
</evidence>
<comment type="caution">
    <text evidence="11">The sequence shown here is derived from an EMBL/GenBank/DDBJ whole genome shotgun (WGS) entry which is preliminary data.</text>
</comment>
<feature type="active site" evidence="8">
    <location>
        <position position="45"/>
    </location>
</feature>
<dbReference type="Pfam" id="PF07503">
    <property type="entry name" value="zf-HYPF"/>
    <property type="match status" value="2"/>
</dbReference>
<gene>
    <name evidence="11" type="ORF">ABT58_16695</name>
</gene>
<dbReference type="PATRIC" id="fig|754436.4.peg.3537"/>
<evidence type="ECO:0000256" key="6">
    <source>
        <dbReference type="ARBA" id="ARBA00022833"/>
    </source>
</evidence>
<dbReference type="SUPFAM" id="SSF55821">
    <property type="entry name" value="YrdC/RibB"/>
    <property type="match status" value="1"/>
</dbReference>
<dbReference type="Gene3D" id="3.30.420.40">
    <property type="match status" value="1"/>
</dbReference>
<dbReference type="PROSITE" id="PS51163">
    <property type="entry name" value="YRDC"/>
    <property type="match status" value="1"/>
</dbReference>
<comment type="similarity">
    <text evidence="2">Belongs to the carbamoyltransferase HypF family.</text>
</comment>
<dbReference type="InterPro" id="IPR001792">
    <property type="entry name" value="Acylphosphatase-like_dom"/>
</dbReference>
<comment type="catalytic activity">
    <reaction evidence="8">
        <text>an acyl phosphate + H2O = a carboxylate + phosphate + H(+)</text>
        <dbReference type="Rhea" id="RHEA:14965"/>
        <dbReference type="ChEBI" id="CHEBI:15377"/>
        <dbReference type="ChEBI" id="CHEBI:15378"/>
        <dbReference type="ChEBI" id="CHEBI:29067"/>
        <dbReference type="ChEBI" id="CHEBI:43474"/>
        <dbReference type="ChEBI" id="CHEBI:59918"/>
        <dbReference type="EC" id="3.6.1.7"/>
    </reaction>
</comment>
<keyword evidence="3" id="KW-0436">Ligase</keyword>
<evidence type="ECO:0000256" key="1">
    <source>
        <dbReference type="ARBA" id="ARBA00004711"/>
    </source>
</evidence>
<evidence type="ECO:0000313" key="11">
    <source>
        <dbReference type="EMBL" id="KLU99495.1"/>
    </source>
</evidence>
<dbReference type="Gene3D" id="3.90.870.50">
    <property type="match status" value="1"/>
</dbReference>
<dbReference type="PROSITE" id="PS51160">
    <property type="entry name" value="ACYLPHOSPHATASE_3"/>
    <property type="match status" value="1"/>
</dbReference>
<dbReference type="AlphaFoldDB" id="A0A0J1GIW2"/>
<feature type="active site" evidence="8">
    <location>
        <position position="27"/>
    </location>
</feature>
<keyword evidence="5" id="KW-0863">Zinc-finger</keyword>
<dbReference type="Gene3D" id="3.30.110.120">
    <property type="match status" value="1"/>
</dbReference>
<evidence type="ECO:0000256" key="3">
    <source>
        <dbReference type="ARBA" id="ARBA00022598"/>
    </source>
</evidence>
<dbReference type="InterPro" id="IPR006070">
    <property type="entry name" value="Sua5-like_dom"/>
</dbReference>
<reference evidence="11 12" key="1">
    <citation type="submission" date="2015-05" db="EMBL/GenBank/DDBJ databases">
        <title>Photobacterium galathea sp. nov.</title>
        <authorList>
            <person name="Machado H."/>
            <person name="Gram L."/>
        </authorList>
    </citation>
    <scope>NUCLEOTIDE SEQUENCE [LARGE SCALE GENOMIC DNA]</scope>
    <source>
        <strain evidence="11 12">DSM 25995</strain>
    </source>
</reference>
<evidence type="ECO:0000259" key="9">
    <source>
        <dbReference type="PROSITE" id="PS51160"/>
    </source>
</evidence>
<dbReference type="Gene3D" id="3.30.420.360">
    <property type="match status" value="1"/>
</dbReference>
<dbReference type="Pfam" id="PF22521">
    <property type="entry name" value="HypF_C_2"/>
    <property type="match status" value="1"/>
</dbReference>
<dbReference type="InterPro" id="IPR041440">
    <property type="entry name" value="HypF_C"/>
</dbReference>